<organism evidence="1 2">
    <name type="scientific">Enterococcus diestrammenae</name>
    <dbReference type="NCBI Taxonomy" id="1155073"/>
    <lineage>
        <taxon>Bacteria</taxon>
        <taxon>Bacillati</taxon>
        <taxon>Bacillota</taxon>
        <taxon>Bacilli</taxon>
        <taxon>Lactobacillales</taxon>
        <taxon>Enterococcaceae</taxon>
        <taxon>Enterococcus</taxon>
    </lineage>
</organism>
<dbReference type="EMBL" id="MAEI02000001">
    <property type="protein sequence ID" value="MEO1781821.1"/>
    <property type="molecule type" value="Genomic_DNA"/>
</dbReference>
<keyword evidence="2" id="KW-1185">Reference proteome</keyword>
<comment type="caution">
    <text evidence="1">The sequence shown here is derived from an EMBL/GenBank/DDBJ whole genome shotgun (WGS) entry which is preliminary data.</text>
</comment>
<accession>A0ABV0F5C5</accession>
<evidence type="ECO:0000313" key="2">
    <source>
        <dbReference type="Proteomes" id="UP001429357"/>
    </source>
</evidence>
<reference evidence="1" key="1">
    <citation type="submission" date="2016-06" db="EMBL/GenBank/DDBJ databases">
        <authorList>
            <person name="Van Tyne D."/>
        </authorList>
    </citation>
    <scope>NUCLEOTIDE SEQUENCE</scope>
    <source>
        <strain evidence="1">JM9A</strain>
    </source>
</reference>
<sequence>MLTKQGLIQKTKLIASNPPLVYFKLNNENCLIAKHGLSFLADVAPGMQVVVHGIYNRRGQFIVSQYQVVGKTKIMLDFELSPYPSRKKGRITHAG</sequence>
<gene>
    <name evidence="1" type="ORF">BAU18_001410</name>
</gene>
<reference evidence="1" key="2">
    <citation type="submission" date="2024-02" db="EMBL/GenBank/DDBJ databases">
        <title>The Genome Sequence of Enterococcus diestrammenae JM9A.</title>
        <authorList>
            <person name="Earl A."/>
            <person name="Manson A."/>
            <person name="Gilmore M."/>
            <person name="Sanders J."/>
            <person name="Shea T."/>
            <person name="Howe W."/>
            <person name="Livny J."/>
            <person name="Cuomo C."/>
            <person name="Neafsey D."/>
            <person name="Birren B."/>
        </authorList>
    </citation>
    <scope>NUCLEOTIDE SEQUENCE</scope>
    <source>
        <strain evidence="1">JM9A</strain>
    </source>
</reference>
<evidence type="ECO:0000313" key="1">
    <source>
        <dbReference type="EMBL" id="MEO1781821.1"/>
    </source>
</evidence>
<protein>
    <submittedName>
        <fullName evidence="1">Uncharacterized protein</fullName>
    </submittedName>
</protein>
<proteinExistence type="predicted"/>
<name>A0ABV0F5C5_9ENTE</name>
<dbReference type="RefSeq" id="WP_161868533.1">
    <property type="nucleotide sequence ID" value="NZ_JBMRGR010000002.1"/>
</dbReference>
<dbReference type="Proteomes" id="UP001429357">
    <property type="component" value="Unassembled WGS sequence"/>
</dbReference>